<proteinExistence type="predicted"/>
<reference evidence="1 2" key="1">
    <citation type="submission" date="2019-07" db="EMBL/GenBank/DDBJ databases">
        <title>Whole genome shotgun sequence of Chryseobacterium hagamense NBRC 105253.</title>
        <authorList>
            <person name="Hosoyama A."/>
            <person name="Uohara A."/>
            <person name="Ohji S."/>
            <person name="Ichikawa N."/>
        </authorList>
    </citation>
    <scope>NUCLEOTIDE SEQUENCE [LARGE SCALE GENOMIC DNA]</scope>
    <source>
        <strain evidence="1 2">NBRC 105253</strain>
    </source>
</reference>
<protein>
    <recommendedName>
        <fullName evidence="3">FAD-binding FR-type domain-containing protein</fullName>
    </recommendedName>
</protein>
<dbReference type="AlphaFoldDB" id="A0A511YJ93"/>
<evidence type="ECO:0000313" key="2">
    <source>
        <dbReference type="Proteomes" id="UP000321863"/>
    </source>
</evidence>
<dbReference type="Proteomes" id="UP000321863">
    <property type="component" value="Unassembled WGS sequence"/>
</dbReference>
<keyword evidence="2" id="KW-1185">Reference proteome</keyword>
<dbReference type="EMBL" id="BJYJ01000003">
    <property type="protein sequence ID" value="GEN75271.1"/>
    <property type="molecule type" value="Genomic_DNA"/>
</dbReference>
<sequence length="240" mass="27522">MPTAPKWLNDALEKIAPSFIRVVKVEESVDLNPYLKKIRLKGDFTSLNFTPGFTISLRVTPNDLRHYTVSYADDSKKAVEFIAYLHGHAVGADYVKNLQPDDQKIKLAVLGSDKQYNPTVEKQLIFGDETSLSLMLSFLPLFKNNNHQFIFYLELEEENRSIPETIGLLNYKIFSKNEIFRSVERIQQLPLLSDPEWSDANIILTGNVNSIRNFRKALKLNNHKGKIYAKGYWLEGKKGL</sequence>
<dbReference type="InterPro" id="IPR017938">
    <property type="entry name" value="Riboflavin_synthase-like_b-brl"/>
</dbReference>
<gene>
    <name evidence="1" type="ORF">CHA01nite_10110</name>
</gene>
<comment type="caution">
    <text evidence="1">The sequence shown here is derived from an EMBL/GenBank/DDBJ whole genome shotgun (WGS) entry which is preliminary data.</text>
</comment>
<organism evidence="1 2">
    <name type="scientific">Chryseobacterium hagamense</name>
    <dbReference type="NCBI Taxonomy" id="395935"/>
    <lineage>
        <taxon>Bacteria</taxon>
        <taxon>Pseudomonadati</taxon>
        <taxon>Bacteroidota</taxon>
        <taxon>Flavobacteriia</taxon>
        <taxon>Flavobacteriales</taxon>
        <taxon>Weeksellaceae</taxon>
        <taxon>Chryseobacterium group</taxon>
        <taxon>Chryseobacterium</taxon>
    </lineage>
</organism>
<evidence type="ECO:0000313" key="1">
    <source>
        <dbReference type="EMBL" id="GEN75271.1"/>
    </source>
</evidence>
<dbReference type="OrthoDB" id="9814826at2"/>
<evidence type="ECO:0008006" key="3">
    <source>
        <dbReference type="Google" id="ProtNLM"/>
    </source>
</evidence>
<name>A0A511YJ93_9FLAO</name>
<dbReference type="RefSeq" id="WP_146940165.1">
    <property type="nucleotide sequence ID" value="NZ_BJYJ01000003.1"/>
</dbReference>
<accession>A0A511YJ93</accession>
<dbReference type="SUPFAM" id="SSF63380">
    <property type="entry name" value="Riboflavin synthase domain-like"/>
    <property type="match status" value="1"/>
</dbReference>